<gene>
    <name evidence="2" type="ORF">F5878DRAFT_639008</name>
</gene>
<dbReference type="EMBL" id="MU806013">
    <property type="protein sequence ID" value="KAJ3842197.1"/>
    <property type="molecule type" value="Genomic_DNA"/>
</dbReference>
<dbReference type="AlphaFoldDB" id="A0AA38PFX0"/>
<dbReference type="Proteomes" id="UP001163846">
    <property type="component" value="Unassembled WGS sequence"/>
</dbReference>
<protein>
    <submittedName>
        <fullName evidence="2">Uncharacterized protein</fullName>
    </submittedName>
</protein>
<reference evidence="2" key="1">
    <citation type="submission" date="2022-08" db="EMBL/GenBank/DDBJ databases">
        <authorList>
            <consortium name="DOE Joint Genome Institute"/>
            <person name="Min B."/>
            <person name="Riley R."/>
            <person name="Sierra-Patev S."/>
            <person name="Naranjo-Ortiz M."/>
            <person name="Looney B."/>
            <person name="Konkel Z."/>
            <person name="Slot J.C."/>
            <person name="Sakamoto Y."/>
            <person name="Steenwyk J.L."/>
            <person name="Rokas A."/>
            <person name="Carro J."/>
            <person name="Camarero S."/>
            <person name="Ferreira P."/>
            <person name="Molpeceres G."/>
            <person name="Ruiz-Duenas F.J."/>
            <person name="Serrano A."/>
            <person name="Henrissat B."/>
            <person name="Drula E."/>
            <person name="Hughes K.W."/>
            <person name="Mata J.L."/>
            <person name="Ishikawa N.K."/>
            <person name="Vargas-Isla R."/>
            <person name="Ushijima S."/>
            <person name="Smith C.A."/>
            <person name="Ahrendt S."/>
            <person name="Andreopoulos W."/>
            <person name="He G."/>
            <person name="Labutti K."/>
            <person name="Lipzen A."/>
            <person name="Ng V."/>
            <person name="Sandor L."/>
            <person name="Barry K."/>
            <person name="Martinez A.T."/>
            <person name="Xiao Y."/>
            <person name="Gibbons J.G."/>
            <person name="Terashima K."/>
            <person name="Hibbett D.S."/>
            <person name="Grigoriev I.V."/>
        </authorList>
    </citation>
    <scope>NUCLEOTIDE SEQUENCE</scope>
    <source>
        <strain evidence="2">TFB9207</strain>
    </source>
</reference>
<evidence type="ECO:0000313" key="3">
    <source>
        <dbReference type="Proteomes" id="UP001163846"/>
    </source>
</evidence>
<feature type="region of interest" description="Disordered" evidence="1">
    <location>
        <begin position="210"/>
        <end position="232"/>
    </location>
</feature>
<name>A0AA38PFX0_9AGAR</name>
<evidence type="ECO:0000256" key="1">
    <source>
        <dbReference type="SAM" id="MobiDB-lite"/>
    </source>
</evidence>
<comment type="caution">
    <text evidence="2">The sequence shown here is derived from an EMBL/GenBank/DDBJ whole genome shotgun (WGS) entry which is preliminary data.</text>
</comment>
<proteinExistence type="predicted"/>
<keyword evidence="3" id="KW-1185">Reference proteome</keyword>
<feature type="region of interest" description="Disordered" evidence="1">
    <location>
        <begin position="381"/>
        <end position="401"/>
    </location>
</feature>
<evidence type="ECO:0000313" key="2">
    <source>
        <dbReference type="EMBL" id="KAJ3842197.1"/>
    </source>
</evidence>
<organism evidence="2 3">
    <name type="scientific">Lentinula raphanica</name>
    <dbReference type="NCBI Taxonomy" id="153919"/>
    <lineage>
        <taxon>Eukaryota</taxon>
        <taxon>Fungi</taxon>
        <taxon>Dikarya</taxon>
        <taxon>Basidiomycota</taxon>
        <taxon>Agaricomycotina</taxon>
        <taxon>Agaricomycetes</taxon>
        <taxon>Agaricomycetidae</taxon>
        <taxon>Agaricales</taxon>
        <taxon>Marasmiineae</taxon>
        <taxon>Omphalotaceae</taxon>
        <taxon>Lentinula</taxon>
    </lineage>
</organism>
<feature type="compositionally biased region" description="Acidic residues" evidence="1">
    <location>
        <begin position="391"/>
        <end position="401"/>
    </location>
</feature>
<accession>A0AA38PFX0</accession>
<sequence length="401" mass="45931">MSGIKALSARFRQSYSKLMARVYRSTRHHKAQDPCQWEQQRAWDKAATWAGHYSISASNPSPSSSFCRIRWRYLTKWAGTLGGYVLKMCSEKNQTKIHLHFLHPLKGFLAGQGQLIIGAAYSFDESYFRSRSFGIHFRRSVTQSPKSRRNHLKAAIEIIHSSIFLPIGLVIIRIISTMRLRTGAKIIILISGLVHLTIASPLKKSSRTESTASTFGLRSKHRSGHEQNPASPMFYTFLNSEEDRKKRPTPREDAPKVVEDFLKILGMHSRYKLEEGSTCHQDPKDFIIFGIVGNESDAWGQVIRTEAGITGFLGDGPAIEDFKYAVEKGKTVEPGEGIDVVGVMNDARDLDLPRTKWQTRIKNWWQMLRNRYWWKNKWQKWKNGKQRQEPETDSEADSDSD</sequence>